<evidence type="ECO:0000256" key="2">
    <source>
        <dbReference type="ARBA" id="ARBA00023239"/>
    </source>
</evidence>
<organism evidence="5 6">
    <name type="scientific">Actinopolymorpha cephalotaxi</name>
    <dbReference type="NCBI Taxonomy" id="504797"/>
    <lineage>
        <taxon>Bacteria</taxon>
        <taxon>Bacillati</taxon>
        <taxon>Actinomycetota</taxon>
        <taxon>Actinomycetes</taxon>
        <taxon>Propionibacteriales</taxon>
        <taxon>Actinopolymorphaceae</taxon>
        <taxon>Actinopolymorpha</taxon>
    </lineage>
</organism>
<dbReference type="SUPFAM" id="SSF51569">
    <property type="entry name" value="Aldolase"/>
    <property type="match status" value="1"/>
</dbReference>
<dbReference type="Gene3D" id="3.20.20.70">
    <property type="entry name" value="Aldolase class I"/>
    <property type="match status" value="1"/>
</dbReference>
<evidence type="ECO:0000313" key="6">
    <source>
        <dbReference type="Proteomes" id="UP000199052"/>
    </source>
</evidence>
<dbReference type="OrthoDB" id="3688938at2"/>
<accession>A0A1I2R8V7</accession>
<dbReference type="RefSeq" id="WP_092883113.1">
    <property type="nucleotide sequence ID" value="NZ_FOOI01000005.1"/>
</dbReference>
<proteinExistence type="inferred from homology"/>
<dbReference type="EC" id="4.3.3.7" evidence="4"/>
<dbReference type="SMART" id="SM01130">
    <property type="entry name" value="DHDPS"/>
    <property type="match status" value="1"/>
</dbReference>
<keyword evidence="7" id="KW-1185">Reference proteome</keyword>
<protein>
    <submittedName>
        <fullName evidence="5">4-hydroxy-tetrahydrodipicolinate synthase</fullName>
        <ecNumber evidence="4">4.3.3.7</ecNumber>
    </submittedName>
</protein>
<evidence type="ECO:0000313" key="5">
    <source>
        <dbReference type="EMBL" id="SFG36483.1"/>
    </source>
</evidence>
<dbReference type="GO" id="GO:0008840">
    <property type="term" value="F:4-hydroxy-tetrahydrodipicolinate synthase activity"/>
    <property type="evidence" value="ECO:0007669"/>
    <property type="project" value="UniProtKB-EC"/>
</dbReference>
<reference evidence="4 7" key="2">
    <citation type="submission" date="2020-07" db="EMBL/GenBank/DDBJ databases">
        <title>Sequencing the genomes of 1000 actinobacteria strains.</title>
        <authorList>
            <person name="Klenk H.-P."/>
        </authorList>
    </citation>
    <scope>NUCLEOTIDE SEQUENCE [LARGE SCALE GENOMIC DNA]</scope>
    <source>
        <strain evidence="4 7">DSM 45117</strain>
    </source>
</reference>
<evidence type="ECO:0000313" key="4">
    <source>
        <dbReference type="EMBL" id="NYH82331.1"/>
    </source>
</evidence>
<dbReference type="EMBL" id="JACBZA010000001">
    <property type="protein sequence ID" value="NYH82331.1"/>
    <property type="molecule type" value="Genomic_DNA"/>
</dbReference>
<dbReference type="InterPro" id="IPR002220">
    <property type="entry name" value="DapA-like"/>
</dbReference>
<evidence type="ECO:0000256" key="1">
    <source>
        <dbReference type="ARBA" id="ARBA00007592"/>
    </source>
</evidence>
<feature type="compositionally biased region" description="Low complexity" evidence="3">
    <location>
        <begin position="11"/>
        <end position="38"/>
    </location>
</feature>
<sequence>MTASPGSPGNSPTDPAGAATGAAPGAAPEASSGPAPGTTPAVAQVRDLLRGGLVAATLTPFHPDGTVARSAVAPYAAALVEAGSRGLAVGAHTGRGVHLTARDLTFLVRECGDATGAPVVAGLSLPADAGTPDELVALGARLRDAGARALLVSPVPYADRAATVDLHVRLGEEVGLPLVAFVLYERASRLQYDAATVAELLTLPWVCGVKLALLDDAMACQDLLETATATAPDALVFTGEDRMYGPSLMWGAQAALLGIAAALPAWSAAVLDTWTRGDLAGFVRASGRLDALARLTFREPMEGYVQRMAWVAAWQGLLPAEVAFDPYAPALPAGERAALLKQLDALAG</sequence>
<comment type="similarity">
    <text evidence="1">Belongs to the DapA family.</text>
</comment>
<evidence type="ECO:0000313" key="7">
    <source>
        <dbReference type="Proteomes" id="UP000533017"/>
    </source>
</evidence>
<evidence type="ECO:0000256" key="3">
    <source>
        <dbReference type="SAM" id="MobiDB-lite"/>
    </source>
</evidence>
<reference evidence="5 6" key="1">
    <citation type="submission" date="2016-10" db="EMBL/GenBank/DDBJ databases">
        <authorList>
            <person name="de Groot N.N."/>
        </authorList>
    </citation>
    <scope>NUCLEOTIDE SEQUENCE [LARGE SCALE GENOMIC DNA]</scope>
    <source>
        <strain evidence="5 6">CPCC 202808</strain>
    </source>
</reference>
<dbReference type="Proteomes" id="UP000199052">
    <property type="component" value="Unassembled WGS sequence"/>
</dbReference>
<dbReference type="CDD" id="cd00408">
    <property type="entry name" value="DHDPS-like"/>
    <property type="match status" value="1"/>
</dbReference>
<dbReference type="PANTHER" id="PTHR12128">
    <property type="entry name" value="DIHYDRODIPICOLINATE SYNTHASE"/>
    <property type="match status" value="1"/>
</dbReference>
<keyword evidence="2 4" id="KW-0456">Lyase</keyword>
<dbReference type="AlphaFoldDB" id="A0A1I2R8V7"/>
<gene>
    <name evidence="4" type="ORF">FHR37_001182</name>
    <name evidence="5" type="ORF">SAMN05421678_105263</name>
</gene>
<name>A0A1I2R8V7_9ACTN</name>
<feature type="region of interest" description="Disordered" evidence="3">
    <location>
        <begin position="1"/>
        <end position="40"/>
    </location>
</feature>
<dbReference type="InterPro" id="IPR013785">
    <property type="entry name" value="Aldolase_TIM"/>
</dbReference>
<feature type="compositionally biased region" description="Polar residues" evidence="3">
    <location>
        <begin position="1"/>
        <end position="10"/>
    </location>
</feature>
<dbReference type="Pfam" id="PF00701">
    <property type="entry name" value="DHDPS"/>
    <property type="match status" value="1"/>
</dbReference>
<dbReference type="PANTHER" id="PTHR12128:SF66">
    <property type="entry name" value="4-HYDROXY-2-OXOGLUTARATE ALDOLASE, MITOCHONDRIAL"/>
    <property type="match status" value="1"/>
</dbReference>
<dbReference type="STRING" id="504797.SAMN05421678_105263"/>
<dbReference type="Proteomes" id="UP000533017">
    <property type="component" value="Unassembled WGS sequence"/>
</dbReference>
<dbReference type="EMBL" id="FOOI01000005">
    <property type="protein sequence ID" value="SFG36483.1"/>
    <property type="molecule type" value="Genomic_DNA"/>
</dbReference>